<gene>
    <name evidence="2" type="ORF">VCS650_LOCUS14172</name>
</gene>
<dbReference type="InterPro" id="IPR050357">
    <property type="entry name" value="Arrestin_domain-protein"/>
</dbReference>
<dbReference type="GO" id="GO:0015031">
    <property type="term" value="P:protein transport"/>
    <property type="evidence" value="ECO:0007669"/>
    <property type="project" value="TreeGrafter"/>
</dbReference>
<reference evidence="2" key="1">
    <citation type="submission" date="2021-02" db="EMBL/GenBank/DDBJ databases">
        <authorList>
            <person name="Nowell W R."/>
        </authorList>
    </citation>
    <scope>NUCLEOTIDE SEQUENCE</scope>
</reference>
<dbReference type="InterPro" id="IPR014756">
    <property type="entry name" value="Ig_E-set"/>
</dbReference>
<dbReference type="SUPFAM" id="SSF81296">
    <property type="entry name" value="E set domains"/>
    <property type="match status" value="1"/>
</dbReference>
<sequence>MGNTNSGSNAPPSPSRWPTGGQDSTSKQIHIRTDQADGFYFTGEQLTGTVEIPLFYFQQYLNNKNNRKPTELILQQIISNDIIIELVGDATYSAEVDAAADSDGHSKHQVNVCRQRCFVILNQDNDKQSIQNNNQAETSFDQTTAQTLDTQTVPLPTTIKGIFQLQIPDALPPSLYNNRPPSVIYTLELNLSSSRYRFQIPIILSSKGCIPHPTIDIELNNNATNQHNIHLQASLIKTFYRHGEQIPVRLSYTNPQQRLIRSITVTLIQFYRIHNDQYRLQLDGKEWTFDISTMLPQREWLGETLLQLPYQPLQASFSNQSVGTTQRIECELDYRIFIELNEKKGDDIHLVLPSINVTYQK</sequence>
<dbReference type="Gene3D" id="2.60.40.640">
    <property type="match status" value="2"/>
</dbReference>
<organism evidence="2 3">
    <name type="scientific">Adineta steineri</name>
    <dbReference type="NCBI Taxonomy" id="433720"/>
    <lineage>
        <taxon>Eukaryota</taxon>
        <taxon>Metazoa</taxon>
        <taxon>Spiralia</taxon>
        <taxon>Gnathifera</taxon>
        <taxon>Rotifera</taxon>
        <taxon>Eurotatoria</taxon>
        <taxon>Bdelloidea</taxon>
        <taxon>Adinetida</taxon>
        <taxon>Adinetidae</taxon>
        <taxon>Adineta</taxon>
    </lineage>
</organism>
<dbReference type="PANTHER" id="PTHR11188">
    <property type="entry name" value="ARRESTIN DOMAIN CONTAINING PROTEIN"/>
    <property type="match status" value="1"/>
</dbReference>
<dbReference type="OrthoDB" id="9997963at2759"/>
<evidence type="ECO:0000313" key="3">
    <source>
        <dbReference type="Proteomes" id="UP000663891"/>
    </source>
</evidence>
<dbReference type="PANTHER" id="PTHR11188:SF17">
    <property type="entry name" value="FI21816P1"/>
    <property type="match status" value="1"/>
</dbReference>
<dbReference type="InterPro" id="IPR014752">
    <property type="entry name" value="Arrestin-like_C"/>
</dbReference>
<dbReference type="EMBL" id="CAJNON010000117">
    <property type="protein sequence ID" value="CAF0990530.1"/>
    <property type="molecule type" value="Genomic_DNA"/>
</dbReference>
<dbReference type="Proteomes" id="UP000663891">
    <property type="component" value="Unassembled WGS sequence"/>
</dbReference>
<proteinExistence type="predicted"/>
<accession>A0A814FV76</accession>
<feature type="compositionally biased region" description="Polar residues" evidence="1">
    <location>
        <begin position="1"/>
        <end position="10"/>
    </location>
</feature>
<dbReference type="GO" id="GO:0005737">
    <property type="term" value="C:cytoplasm"/>
    <property type="evidence" value="ECO:0007669"/>
    <property type="project" value="TreeGrafter"/>
</dbReference>
<feature type="region of interest" description="Disordered" evidence="1">
    <location>
        <begin position="1"/>
        <end position="27"/>
    </location>
</feature>
<dbReference type="AlphaFoldDB" id="A0A814FV76"/>
<evidence type="ECO:0000313" key="2">
    <source>
        <dbReference type="EMBL" id="CAF0990530.1"/>
    </source>
</evidence>
<protein>
    <recommendedName>
        <fullName evidence="4">Arrestin-like N-terminal domain-containing protein</fullName>
    </recommendedName>
</protein>
<comment type="caution">
    <text evidence="2">The sequence shown here is derived from an EMBL/GenBank/DDBJ whole genome shotgun (WGS) entry which is preliminary data.</text>
</comment>
<evidence type="ECO:0008006" key="4">
    <source>
        <dbReference type="Google" id="ProtNLM"/>
    </source>
</evidence>
<name>A0A814FV76_9BILA</name>
<evidence type="ECO:0000256" key="1">
    <source>
        <dbReference type="SAM" id="MobiDB-lite"/>
    </source>
</evidence>